<dbReference type="SUPFAM" id="SSF54211">
    <property type="entry name" value="Ribosomal protein S5 domain 2-like"/>
    <property type="match status" value="1"/>
</dbReference>
<evidence type="ECO:0000256" key="1">
    <source>
        <dbReference type="ARBA" id="ARBA00022777"/>
    </source>
</evidence>
<dbReference type="RefSeq" id="WP_089759750.1">
    <property type="nucleotide sequence ID" value="NZ_FNGO01000009.1"/>
</dbReference>
<keyword evidence="1 3" id="KW-0418">Kinase</keyword>
<dbReference type="GO" id="GO:0016301">
    <property type="term" value="F:kinase activity"/>
    <property type="evidence" value="ECO:0007669"/>
    <property type="project" value="UniProtKB-KW"/>
</dbReference>
<dbReference type="InterPro" id="IPR020568">
    <property type="entry name" value="Ribosomal_Su5_D2-typ_SF"/>
</dbReference>
<evidence type="ECO:0000313" key="4">
    <source>
        <dbReference type="Proteomes" id="UP000199476"/>
    </source>
</evidence>
<feature type="domain" description="GHMP kinase N-terminal" evidence="2">
    <location>
        <begin position="135"/>
        <end position="189"/>
    </location>
</feature>
<dbReference type="Pfam" id="PF00288">
    <property type="entry name" value="GHMP_kinases_N"/>
    <property type="match status" value="1"/>
</dbReference>
<dbReference type="STRING" id="321763.SAMN04488692_10918"/>
<keyword evidence="4" id="KW-1185">Reference proteome</keyword>
<name>A0A1G9MWL9_9FIRM</name>
<evidence type="ECO:0000313" key="3">
    <source>
        <dbReference type="EMBL" id="SDL78015.1"/>
    </source>
</evidence>
<accession>A0A1G9MWL9</accession>
<dbReference type="GO" id="GO:0005524">
    <property type="term" value="F:ATP binding"/>
    <property type="evidence" value="ECO:0007669"/>
    <property type="project" value="InterPro"/>
</dbReference>
<proteinExistence type="predicted"/>
<dbReference type="Gene3D" id="3.30.230.10">
    <property type="match status" value="1"/>
</dbReference>
<organism evidence="3 4">
    <name type="scientific">Halarsenatibacter silvermanii</name>
    <dbReference type="NCBI Taxonomy" id="321763"/>
    <lineage>
        <taxon>Bacteria</taxon>
        <taxon>Bacillati</taxon>
        <taxon>Bacillota</taxon>
        <taxon>Clostridia</taxon>
        <taxon>Halanaerobiales</taxon>
        <taxon>Halarsenatibacteraceae</taxon>
        <taxon>Halarsenatibacter</taxon>
    </lineage>
</organism>
<dbReference type="InterPro" id="IPR006204">
    <property type="entry name" value="GHMP_kinase_N_dom"/>
</dbReference>
<protein>
    <submittedName>
        <fullName evidence="3">GHMP kinases N terminal domain-containing protein</fullName>
    </submittedName>
</protein>
<dbReference type="InterPro" id="IPR014721">
    <property type="entry name" value="Ribsml_uS5_D2-typ_fold_subgr"/>
</dbReference>
<dbReference type="EMBL" id="FNGO01000009">
    <property type="protein sequence ID" value="SDL78015.1"/>
    <property type="molecule type" value="Genomic_DNA"/>
</dbReference>
<gene>
    <name evidence="3" type="ORF">SAMN04488692_10918</name>
</gene>
<dbReference type="AlphaFoldDB" id="A0A1G9MWL9"/>
<sequence length="355" mass="38570">MIPASELNLRDSLRSIDRPVDLAMPASLGEICQGIHRGREQLASYAVDIYNRMIFCPGCLAELSGVDEAGAAADRPQKPGPMGNAGAAGDPPRLHYYQLLPSAGPGRKLRAAAGPLPAKLKKLYRQHLTLRGSAGLPERFSILHICRIPLSRGMGSSTADLALLSAGLAALSGRRLYPGELARRLTAVEPTDSVIFPEITIFEQNRATGWQRLENLADDLRVLALGLPGSIDTVAGRRGRKTPPEIDRAFWLLHRALKEKKAELLGRAALVSAESWQDRLDYPGLEDLIELALSRGSLGVNIAHSGRFAGVIFRPGELNREKFRQDLGRRGLTACYSFKAEYSIVPGGIRDLTAE</sequence>
<keyword evidence="1 3" id="KW-0808">Transferase</keyword>
<dbReference type="OrthoDB" id="4548147at2"/>
<reference evidence="3 4" key="1">
    <citation type="submission" date="2016-10" db="EMBL/GenBank/DDBJ databases">
        <authorList>
            <person name="de Groot N.N."/>
        </authorList>
    </citation>
    <scope>NUCLEOTIDE SEQUENCE [LARGE SCALE GENOMIC DNA]</scope>
    <source>
        <strain evidence="3 4">SLAS-1</strain>
    </source>
</reference>
<dbReference type="Proteomes" id="UP000199476">
    <property type="component" value="Unassembled WGS sequence"/>
</dbReference>
<evidence type="ECO:0000259" key="2">
    <source>
        <dbReference type="Pfam" id="PF00288"/>
    </source>
</evidence>